<accession>A0ACC3B2M8</accession>
<keyword evidence="2" id="KW-1185">Reference proteome</keyword>
<dbReference type="Proteomes" id="UP001177260">
    <property type="component" value="Unassembled WGS sequence"/>
</dbReference>
<proteinExistence type="predicted"/>
<organism evidence="1 2">
    <name type="scientific">Aspergillus melleus</name>
    <dbReference type="NCBI Taxonomy" id="138277"/>
    <lineage>
        <taxon>Eukaryota</taxon>
        <taxon>Fungi</taxon>
        <taxon>Dikarya</taxon>
        <taxon>Ascomycota</taxon>
        <taxon>Pezizomycotina</taxon>
        <taxon>Eurotiomycetes</taxon>
        <taxon>Eurotiomycetidae</taxon>
        <taxon>Eurotiales</taxon>
        <taxon>Aspergillaceae</taxon>
        <taxon>Aspergillus</taxon>
        <taxon>Aspergillus subgen. Circumdati</taxon>
    </lineage>
</organism>
<reference evidence="1 2" key="1">
    <citation type="journal article" date="2023" name="ACS Omega">
        <title>Identification of the Neoaspergillic Acid Biosynthesis Gene Cluster by Establishing an In Vitro CRISPR-Ribonucleoprotein Genetic System in Aspergillus melleus.</title>
        <authorList>
            <person name="Yuan B."/>
            <person name="Grau M.F."/>
            <person name="Murata R.M."/>
            <person name="Torok T."/>
            <person name="Venkateswaran K."/>
            <person name="Stajich J.E."/>
            <person name="Wang C.C.C."/>
        </authorList>
    </citation>
    <scope>NUCLEOTIDE SEQUENCE [LARGE SCALE GENOMIC DNA]</scope>
    <source>
        <strain evidence="1 2">IMV 1140</strain>
    </source>
</reference>
<comment type="caution">
    <text evidence="1">The sequence shown here is derived from an EMBL/GenBank/DDBJ whole genome shotgun (WGS) entry which is preliminary data.</text>
</comment>
<sequence>MSSPNKLTELDVRSYFLLSRAAPRHSSVVDSRSARDFELFAGEPLYLYDLSVA</sequence>
<gene>
    <name evidence="1" type="ORF">N8T08_005545</name>
</gene>
<name>A0ACC3B2M8_9EURO</name>
<evidence type="ECO:0000313" key="1">
    <source>
        <dbReference type="EMBL" id="KAK1144392.1"/>
    </source>
</evidence>
<protein>
    <submittedName>
        <fullName evidence="1">Uncharacterized protein</fullName>
    </submittedName>
</protein>
<evidence type="ECO:0000313" key="2">
    <source>
        <dbReference type="Proteomes" id="UP001177260"/>
    </source>
</evidence>
<dbReference type="EMBL" id="JAOPJF010000031">
    <property type="protein sequence ID" value="KAK1144392.1"/>
    <property type="molecule type" value="Genomic_DNA"/>
</dbReference>